<dbReference type="SUPFAM" id="SSF48403">
    <property type="entry name" value="Ankyrin repeat"/>
    <property type="match status" value="1"/>
</dbReference>
<dbReference type="STRING" id="796925.A0A137NU57"/>
<dbReference type="PANTHER" id="PTHR24180">
    <property type="entry name" value="CYCLIN-DEPENDENT KINASE INHIBITOR 2C-RELATED"/>
    <property type="match status" value="1"/>
</dbReference>
<evidence type="ECO:0000256" key="1">
    <source>
        <dbReference type="ARBA" id="ARBA00022737"/>
    </source>
</evidence>
<evidence type="ECO:0000256" key="3">
    <source>
        <dbReference type="PROSITE-ProRule" id="PRU00023"/>
    </source>
</evidence>
<keyword evidence="2 3" id="KW-0040">ANK repeat</keyword>
<accession>A0A137NU57</accession>
<dbReference type="Pfam" id="PF00023">
    <property type="entry name" value="Ank"/>
    <property type="match status" value="1"/>
</dbReference>
<dbReference type="AlphaFoldDB" id="A0A137NU57"/>
<dbReference type="PROSITE" id="PS50088">
    <property type="entry name" value="ANK_REPEAT"/>
    <property type="match status" value="3"/>
</dbReference>
<feature type="repeat" description="ANK" evidence="3">
    <location>
        <begin position="101"/>
        <end position="123"/>
    </location>
</feature>
<feature type="repeat" description="ANK" evidence="3">
    <location>
        <begin position="135"/>
        <end position="167"/>
    </location>
</feature>
<proteinExistence type="predicted"/>
<dbReference type="Pfam" id="PF12796">
    <property type="entry name" value="Ank_2"/>
    <property type="match status" value="1"/>
</dbReference>
<evidence type="ECO:0000256" key="2">
    <source>
        <dbReference type="ARBA" id="ARBA00023043"/>
    </source>
</evidence>
<name>A0A137NU57_CONC2</name>
<protein>
    <submittedName>
        <fullName evidence="4">Ankyrin</fullName>
    </submittedName>
</protein>
<dbReference type="Proteomes" id="UP000070444">
    <property type="component" value="Unassembled WGS sequence"/>
</dbReference>
<reference evidence="4 5" key="1">
    <citation type="journal article" date="2015" name="Genome Biol. Evol.">
        <title>Phylogenomic analyses indicate that early fungi evolved digesting cell walls of algal ancestors of land plants.</title>
        <authorList>
            <person name="Chang Y."/>
            <person name="Wang S."/>
            <person name="Sekimoto S."/>
            <person name="Aerts A.L."/>
            <person name="Choi C."/>
            <person name="Clum A."/>
            <person name="LaButti K.M."/>
            <person name="Lindquist E.A."/>
            <person name="Yee Ngan C."/>
            <person name="Ohm R.A."/>
            <person name="Salamov A.A."/>
            <person name="Grigoriev I.V."/>
            <person name="Spatafora J.W."/>
            <person name="Berbee M.L."/>
        </authorList>
    </citation>
    <scope>NUCLEOTIDE SEQUENCE [LARGE SCALE GENOMIC DNA]</scope>
    <source>
        <strain evidence="4 5">NRRL 28638</strain>
    </source>
</reference>
<keyword evidence="5" id="KW-1185">Reference proteome</keyword>
<dbReference type="SMART" id="SM00248">
    <property type="entry name" value="ANK"/>
    <property type="match status" value="4"/>
</dbReference>
<keyword evidence="1" id="KW-0677">Repeat</keyword>
<dbReference type="EMBL" id="KQ964750">
    <property type="protein sequence ID" value="KXN66238.1"/>
    <property type="molecule type" value="Genomic_DNA"/>
</dbReference>
<gene>
    <name evidence="4" type="ORF">CONCODRAFT_73801</name>
</gene>
<dbReference type="PRINTS" id="PR01415">
    <property type="entry name" value="ANKYRIN"/>
</dbReference>
<evidence type="ECO:0000313" key="4">
    <source>
        <dbReference type="EMBL" id="KXN66238.1"/>
    </source>
</evidence>
<sequence>MMECPEFTVPLAIGKVHPYYGNLHNELNTSTNLLNGEGSSTAINIKDLPNQLKNACLDGKVDLVRNILGLDLSNKSGNEGSRDGLLVSSQLQLVNIANTHTGMVPLHYAASRGHYDIVELLLDEVGTEVDPLNNEKETPLLKACFGGHLKVAQLLILRGANVNHRDKEGWSSLHNAVSKGYFELVSWLIEEARVQVNITSNKGFTPLITSATQGQLKVVKYLVEIGRADINIKDANDQTAYAAAALNNHILVCLYLEDLHKLEVGWQR</sequence>
<dbReference type="InterPro" id="IPR036770">
    <property type="entry name" value="Ankyrin_rpt-contain_sf"/>
</dbReference>
<organism evidence="4 5">
    <name type="scientific">Conidiobolus coronatus (strain ATCC 28846 / CBS 209.66 / NRRL 28638)</name>
    <name type="common">Delacroixia coronata</name>
    <dbReference type="NCBI Taxonomy" id="796925"/>
    <lineage>
        <taxon>Eukaryota</taxon>
        <taxon>Fungi</taxon>
        <taxon>Fungi incertae sedis</taxon>
        <taxon>Zoopagomycota</taxon>
        <taxon>Entomophthoromycotina</taxon>
        <taxon>Entomophthoromycetes</taxon>
        <taxon>Entomophthorales</taxon>
        <taxon>Ancylistaceae</taxon>
        <taxon>Conidiobolus</taxon>
    </lineage>
</organism>
<dbReference type="OrthoDB" id="10057496at2759"/>
<dbReference type="InterPro" id="IPR051637">
    <property type="entry name" value="Ank_repeat_dom-contain_49"/>
</dbReference>
<dbReference type="PANTHER" id="PTHR24180:SF45">
    <property type="entry name" value="POLY [ADP-RIBOSE] POLYMERASE TANKYRASE"/>
    <property type="match status" value="1"/>
</dbReference>
<dbReference type="Gene3D" id="1.25.40.20">
    <property type="entry name" value="Ankyrin repeat-containing domain"/>
    <property type="match status" value="2"/>
</dbReference>
<feature type="repeat" description="ANK" evidence="3">
    <location>
        <begin position="202"/>
        <end position="226"/>
    </location>
</feature>
<dbReference type="InterPro" id="IPR002110">
    <property type="entry name" value="Ankyrin_rpt"/>
</dbReference>
<dbReference type="PROSITE" id="PS50297">
    <property type="entry name" value="ANK_REP_REGION"/>
    <property type="match status" value="3"/>
</dbReference>
<evidence type="ECO:0000313" key="5">
    <source>
        <dbReference type="Proteomes" id="UP000070444"/>
    </source>
</evidence>
<dbReference type="OMA" id="NTTEPCQ"/>